<proteinExistence type="predicted"/>
<evidence type="ECO:0000313" key="2">
    <source>
        <dbReference type="EMBL" id="SDW43374.1"/>
    </source>
</evidence>
<accession>A0A1H2TJD0</accession>
<name>A0A1H2TJD0_HALVA</name>
<feature type="region of interest" description="Disordered" evidence="1">
    <location>
        <begin position="69"/>
        <end position="204"/>
    </location>
</feature>
<dbReference type="Proteomes" id="UP000182573">
    <property type="component" value="Unassembled WGS sequence"/>
</dbReference>
<dbReference type="EMBL" id="FNOF01000003">
    <property type="protein sequence ID" value="SDW43374.1"/>
    <property type="molecule type" value="Genomic_DNA"/>
</dbReference>
<dbReference type="RefSeq" id="WP_004515080.1">
    <property type="nucleotide sequence ID" value="NZ_FNOF01000003.1"/>
</dbReference>
<feature type="compositionally biased region" description="Polar residues" evidence="1">
    <location>
        <begin position="141"/>
        <end position="150"/>
    </location>
</feature>
<feature type="compositionally biased region" description="Low complexity" evidence="1">
    <location>
        <begin position="87"/>
        <end position="98"/>
    </location>
</feature>
<evidence type="ECO:0000256" key="1">
    <source>
        <dbReference type="SAM" id="MobiDB-lite"/>
    </source>
</evidence>
<reference evidence="2 3" key="1">
    <citation type="submission" date="2016-10" db="EMBL/GenBank/DDBJ databases">
        <authorList>
            <person name="de Groot N.N."/>
        </authorList>
    </citation>
    <scope>NUCLEOTIDE SEQUENCE [LARGE SCALE GENOMIC DNA]</scope>
    <source>
        <strain evidence="2 3">DSM 3756</strain>
    </source>
</reference>
<protein>
    <submittedName>
        <fullName evidence="2">Uncharacterized protein</fullName>
    </submittedName>
</protein>
<dbReference type="AlphaFoldDB" id="A0A1H2TJD0"/>
<sequence length="265" mass="27393">MDQLSSCYFCAGALDVSLSEYPIIPKSLDPEAEKQGTVVLCSTCREKLATIVEPAVKAAKADARDAAKAATDTGTAGPTGLSDDAKTTTSADPTATDSVVEPADDGSLLGDDSATADDQKRSVQSAETAAAAPEQDVAKPANSTAESDATGTAEADTPDERTADPTETNDTGAAAAETESGDTDSSDTSDTSDSSADGPSLTKLEYNKVMRLLQNREMPVDRTEIREVAVNAYDIDGEQFDAIIDAAVDRDLIGQENGQLVESDG</sequence>
<gene>
    <name evidence="2" type="ORF">SAMN05443574_103214</name>
</gene>
<organism evidence="2 3">
    <name type="scientific">Haloarcula vallismortis</name>
    <name type="common">Halobacterium vallismortis</name>
    <dbReference type="NCBI Taxonomy" id="28442"/>
    <lineage>
        <taxon>Archaea</taxon>
        <taxon>Methanobacteriati</taxon>
        <taxon>Methanobacteriota</taxon>
        <taxon>Stenosarchaea group</taxon>
        <taxon>Halobacteria</taxon>
        <taxon>Halobacteriales</taxon>
        <taxon>Haloarculaceae</taxon>
        <taxon>Haloarcula</taxon>
    </lineage>
</organism>
<evidence type="ECO:0000313" key="3">
    <source>
        <dbReference type="Proteomes" id="UP000182573"/>
    </source>
</evidence>
<feature type="compositionally biased region" description="Low complexity" evidence="1">
    <location>
        <begin position="188"/>
        <end position="198"/>
    </location>
</feature>
<dbReference type="STRING" id="28442.SAMN05443574_103214"/>